<name>A0AAV0QJH1_9ROSI</name>
<feature type="transmembrane region" description="Helical" evidence="1">
    <location>
        <begin position="12"/>
        <end position="32"/>
    </location>
</feature>
<evidence type="ECO:0000313" key="2">
    <source>
        <dbReference type="EMBL" id="CAI0545680.1"/>
    </source>
</evidence>
<dbReference type="PROSITE" id="PS51257">
    <property type="entry name" value="PROKAR_LIPOPROTEIN"/>
    <property type="match status" value="1"/>
</dbReference>
<reference evidence="2" key="1">
    <citation type="submission" date="2022-08" db="EMBL/GenBank/DDBJ databases">
        <authorList>
            <person name="Gutierrez-Valencia J."/>
        </authorList>
    </citation>
    <scope>NUCLEOTIDE SEQUENCE</scope>
</reference>
<dbReference type="EMBL" id="CAMGYJ010000009">
    <property type="protein sequence ID" value="CAI0545680.1"/>
    <property type="molecule type" value="Genomic_DNA"/>
</dbReference>
<organism evidence="2 3">
    <name type="scientific">Linum tenue</name>
    <dbReference type="NCBI Taxonomy" id="586396"/>
    <lineage>
        <taxon>Eukaryota</taxon>
        <taxon>Viridiplantae</taxon>
        <taxon>Streptophyta</taxon>
        <taxon>Embryophyta</taxon>
        <taxon>Tracheophyta</taxon>
        <taxon>Spermatophyta</taxon>
        <taxon>Magnoliopsida</taxon>
        <taxon>eudicotyledons</taxon>
        <taxon>Gunneridae</taxon>
        <taxon>Pentapetalae</taxon>
        <taxon>rosids</taxon>
        <taxon>fabids</taxon>
        <taxon>Malpighiales</taxon>
        <taxon>Linaceae</taxon>
        <taxon>Linum</taxon>
    </lineage>
</organism>
<keyword evidence="3" id="KW-1185">Reference proteome</keyword>
<evidence type="ECO:0000313" key="3">
    <source>
        <dbReference type="Proteomes" id="UP001154282"/>
    </source>
</evidence>
<dbReference type="AlphaFoldDB" id="A0AAV0QJH1"/>
<keyword evidence="1" id="KW-0472">Membrane</keyword>
<protein>
    <submittedName>
        <fullName evidence="2">Uncharacterized protein</fullName>
    </submittedName>
</protein>
<keyword evidence="1" id="KW-1133">Transmembrane helix</keyword>
<dbReference type="Proteomes" id="UP001154282">
    <property type="component" value="Unassembled WGS sequence"/>
</dbReference>
<gene>
    <name evidence="2" type="ORF">LITE_LOCUS43679</name>
</gene>
<proteinExistence type="predicted"/>
<sequence>MKTLQPPTSNSVTLQILLLSSCSFLLFFLCSASKSMMLHIVKEGTDLVTSFIMVVVGGNRHQFRERRVRRQ</sequence>
<keyword evidence="1" id="KW-0812">Transmembrane</keyword>
<evidence type="ECO:0000256" key="1">
    <source>
        <dbReference type="SAM" id="Phobius"/>
    </source>
</evidence>
<accession>A0AAV0QJH1</accession>
<comment type="caution">
    <text evidence="2">The sequence shown here is derived from an EMBL/GenBank/DDBJ whole genome shotgun (WGS) entry which is preliminary data.</text>
</comment>